<protein>
    <recommendedName>
        <fullName evidence="1">Restriction endonuclease AspBHI N-terminal domain-containing protein</fullName>
    </recommendedName>
</protein>
<organism evidence="2 3">
    <name type="scientific">Propionigenium maris DSM 9537</name>
    <dbReference type="NCBI Taxonomy" id="1123000"/>
    <lineage>
        <taxon>Bacteria</taxon>
        <taxon>Fusobacteriati</taxon>
        <taxon>Fusobacteriota</taxon>
        <taxon>Fusobacteriia</taxon>
        <taxon>Fusobacteriales</taxon>
        <taxon>Fusobacteriaceae</taxon>
        <taxon>Propionigenium</taxon>
    </lineage>
</organism>
<dbReference type="Pfam" id="PF18062">
    <property type="entry name" value="RE_AspBHI_N"/>
    <property type="match status" value="1"/>
</dbReference>
<name>A0A9W6GFU1_9FUSO</name>
<dbReference type="AlphaFoldDB" id="A0A9W6GFU1"/>
<dbReference type="Gene3D" id="2.30.280.20">
    <property type="match status" value="1"/>
</dbReference>
<comment type="caution">
    <text evidence="2">The sequence shown here is derived from an EMBL/GenBank/DDBJ whole genome shotgun (WGS) entry which is preliminary data.</text>
</comment>
<accession>A0A9W6GFU1</accession>
<dbReference type="RefSeq" id="WP_281832111.1">
    <property type="nucleotide sequence ID" value="NZ_BSDY01000001.1"/>
</dbReference>
<feature type="domain" description="Restriction endonuclease AspBHI N-terminal" evidence="1">
    <location>
        <begin position="48"/>
        <end position="232"/>
    </location>
</feature>
<dbReference type="Proteomes" id="UP001144471">
    <property type="component" value="Unassembled WGS sequence"/>
</dbReference>
<reference evidence="2" key="1">
    <citation type="submission" date="2022-12" db="EMBL/GenBank/DDBJ databases">
        <title>Reference genome sequencing for broad-spectrum identification of bacterial and archaeal isolates by mass spectrometry.</title>
        <authorList>
            <person name="Sekiguchi Y."/>
            <person name="Tourlousse D.M."/>
        </authorList>
    </citation>
    <scope>NUCLEOTIDE SEQUENCE</scope>
    <source>
        <strain evidence="2">10succ1</strain>
    </source>
</reference>
<evidence type="ECO:0000259" key="1">
    <source>
        <dbReference type="Pfam" id="PF18062"/>
    </source>
</evidence>
<gene>
    <name evidence="2" type="ORF">PM10SUCC1_00040</name>
</gene>
<dbReference type="InterPro" id="IPR041409">
    <property type="entry name" value="RE_AspBHI_N"/>
</dbReference>
<keyword evidence="3" id="KW-1185">Reference proteome</keyword>
<evidence type="ECO:0000313" key="3">
    <source>
        <dbReference type="Proteomes" id="UP001144471"/>
    </source>
</evidence>
<sequence length="239" mass="26863">MNRLFDVIDNFTTVNNSTFSKGSVEFSDIDSADLVIDTLYRSGKSNNSIKDEPISRMLNCGNRGGLRYRGSIKKSISGVEYIVLYSNLNEAYRPDYFITPASLFMYYGDNKRGRNILDTLKKGNMVLKGCFDALYEGKREHIPPIFIFIRGESGRGVVFKGVAVPGASGLNINNALVKVEMIHEGEAALNYKATFTILDIRSVSRRWVDDVLSGNIMTENTPETFKLWREKGVYTPLKP</sequence>
<evidence type="ECO:0000313" key="2">
    <source>
        <dbReference type="EMBL" id="GLI54489.1"/>
    </source>
</evidence>
<dbReference type="EMBL" id="BSDY01000001">
    <property type="protein sequence ID" value="GLI54489.1"/>
    <property type="molecule type" value="Genomic_DNA"/>
</dbReference>
<proteinExistence type="predicted"/>